<dbReference type="EMBL" id="JAACJM010000009">
    <property type="protein sequence ID" value="KAF5371255.1"/>
    <property type="molecule type" value="Genomic_DNA"/>
</dbReference>
<feature type="region of interest" description="Disordered" evidence="1">
    <location>
        <begin position="768"/>
        <end position="793"/>
    </location>
</feature>
<dbReference type="OrthoDB" id="3236663at2759"/>
<dbReference type="InterPro" id="IPR051681">
    <property type="entry name" value="Ser/Thr_Kinases-Pseudokinases"/>
</dbReference>
<dbReference type="Gene3D" id="2.30.29.30">
    <property type="entry name" value="Pleckstrin-homology domain (PH domain)/Phosphotyrosine-binding domain (PTB)"/>
    <property type="match status" value="1"/>
</dbReference>
<evidence type="ECO:0000259" key="2">
    <source>
        <dbReference type="PROSITE" id="PS50011"/>
    </source>
</evidence>
<dbReference type="InterPro" id="IPR011009">
    <property type="entry name" value="Kinase-like_dom_sf"/>
</dbReference>
<feature type="domain" description="Protein kinase" evidence="2">
    <location>
        <begin position="215"/>
        <end position="491"/>
    </location>
</feature>
<evidence type="ECO:0000313" key="4">
    <source>
        <dbReference type="Proteomes" id="UP000559256"/>
    </source>
</evidence>
<dbReference type="PROSITE" id="PS00109">
    <property type="entry name" value="PROTEIN_KINASE_TYR"/>
    <property type="match status" value="1"/>
</dbReference>
<dbReference type="Pfam" id="PF07714">
    <property type="entry name" value="PK_Tyr_Ser-Thr"/>
    <property type="match status" value="1"/>
</dbReference>
<dbReference type="GO" id="GO:0004674">
    <property type="term" value="F:protein serine/threonine kinase activity"/>
    <property type="evidence" value="ECO:0007669"/>
    <property type="project" value="TreeGrafter"/>
</dbReference>
<organism evidence="3 4">
    <name type="scientific">Tetrapyrgos nigripes</name>
    <dbReference type="NCBI Taxonomy" id="182062"/>
    <lineage>
        <taxon>Eukaryota</taxon>
        <taxon>Fungi</taxon>
        <taxon>Dikarya</taxon>
        <taxon>Basidiomycota</taxon>
        <taxon>Agaricomycotina</taxon>
        <taxon>Agaricomycetes</taxon>
        <taxon>Agaricomycetidae</taxon>
        <taxon>Agaricales</taxon>
        <taxon>Marasmiineae</taxon>
        <taxon>Marasmiaceae</taxon>
        <taxon>Tetrapyrgos</taxon>
    </lineage>
</organism>
<dbReference type="Pfam" id="PF15411">
    <property type="entry name" value="PH_10"/>
    <property type="match status" value="1"/>
</dbReference>
<keyword evidence="4" id="KW-1185">Reference proteome</keyword>
<accession>A0A8H5LV85</accession>
<comment type="caution">
    <text evidence="3">The sequence shown here is derived from an EMBL/GenBank/DDBJ whole genome shotgun (WGS) entry which is preliminary data.</text>
</comment>
<dbReference type="PROSITE" id="PS50011">
    <property type="entry name" value="PROTEIN_KINASE_DOM"/>
    <property type="match status" value="1"/>
</dbReference>
<dbReference type="InterPro" id="IPR000719">
    <property type="entry name" value="Prot_kinase_dom"/>
</dbReference>
<dbReference type="AlphaFoldDB" id="A0A8H5LV85"/>
<feature type="compositionally biased region" description="Acidic residues" evidence="1">
    <location>
        <begin position="769"/>
        <end position="781"/>
    </location>
</feature>
<evidence type="ECO:0000313" key="3">
    <source>
        <dbReference type="EMBL" id="KAF5371255.1"/>
    </source>
</evidence>
<dbReference type="SUPFAM" id="SSF50729">
    <property type="entry name" value="PH domain-like"/>
    <property type="match status" value="1"/>
</dbReference>
<proteinExistence type="predicted"/>
<dbReference type="GO" id="GO:0005524">
    <property type="term" value="F:ATP binding"/>
    <property type="evidence" value="ECO:0007669"/>
    <property type="project" value="InterPro"/>
</dbReference>
<dbReference type="InterPro" id="IPR001245">
    <property type="entry name" value="Ser-Thr/Tyr_kinase_cat_dom"/>
</dbReference>
<sequence>MSSVWTAYVTTWDLLQSAEVVAYFDAVEAEFGESTRDGKDWHLRQWFFDAVDWWWNRQIETHDFINWMSFTSLASSPALFQGLSVLLEMNSERVVVSTSDDDRAVEYAILLSYSSEEESGPQAQIIPISSFAKNAACVIRDTRVVRDILGTSEPMSYLLDIDAFWAPGLMELLQFELDNLTPRDVYRRKCLKCIRGLEKKYHVLPPSLFLKNIVRDGYDALGGGGFADIWKGQLSGQIVGIKVPRMFTASDQETKEKVAFAFRHEALLWRQLNHPNVLPFLGVNVNLFNPTRLCLISPWMENGNIIQYLMNHPDHDLLDSISDIAAGMDYLHNSNPPIVHGDIRGANILVTPDFRCCLADFGLSLATGVSQIVTSTSDGLKGCIRWLSPECITPNRYPVPDKEKDKLRKCRDVYAFACTITEIITLKPPFQNRPIDAAVIFDVIRGIRPERPSGPDVWCPDNIWDLIECCWAQNPYKRPNAHEVKKFLDFLKREKGQDSERKVGLKEWYLYSYSQSEESLGLGVLGLGLDRVGIEFDDEDRKSTWTVLDDGGSVMLSGDEVMPRCSTGDASRNKPILNGEKPGRDQPVSHTPQRLLEDMSMPPEMDDTFDGPDAAEIVKNLESRVQDWGEYSIGAFGSLLLNGLFGLTGRGSKQYEVFLFERILLCLEESRNDIVHRYSFNEPPAYSQSHEHALTLETAIFLVNVVSVDVQDVFLSIAFEEHDHPGYLDLHCPDGTQREHWRSTISGLIGGDPFTRFIRDALFDAVSGPDDEGSSDGEEEVERSPICEVGMNSDDGPPEEIAAFRKWSHCYSRDIVQLGAYDLYLDDNAHGGRLSPSFVLGSIMDLPDLDEGIHPLSADTDVSAAWFDHWKAPINLDLPEYDPEGCFEPGRDDILVSSAPEAFHSHSSISLPLSLANTPIGSTQRLVRFQSEAEVFGLVDDEFAFSMSPTKSKSPLTSTWESWDGQKEKRSSEISLSGVLGALKNNWPVKR</sequence>
<dbReference type="SUPFAM" id="SSF56112">
    <property type="entry name" value="Protein kinase-like (PK-like)"/>
    <property type="match status" value="1"/>
</dbReference>
<name>A0A8H5LV85_9AGAR</name>
<dbReference type="PANTHER" id="PTHR44329">
    <property type="entry name" value="SERINE/THREONINE-PROTEIN KINASE TNNI3K-RELATED"/>
    <property type="match status" value="1"/>
</dbReference>
<dbReference type="InterPro" id="IPR011993">
    <property type="entry name" value="PH-like_dom_sf"/>
</dbReference>
<dbReference type="InterPro" id="IPR008266">
    <property type="entry name" value="Tyr_kinase_AS"/>
</dbReference>
<feature type="region of interest" description="Disordered" evidence="1">
    <location>
        <begin position="559"/>
        <end position="590"/>
    </location>
</feature>
<gene>
    <name evidence="3" type="ORF">D9758_004236</name>
</gene>
<dbReference type="Gene3D" id="1.10.510.10">
    <property type="entry name" value="Transferase(Phosphotransferase) domain 1"/>
    <property type="match status" value="1"/>
</dbReference>
<protein>
    <recommendedName>
        <fullName evidence="2">Protein kinase domain-containing protein</fullName>
    </recommendedName>
</protein>
<evidence type="ECO:0000256" key="1">
    <source>
        <dbReference type="SAM" id="MobiDB-lite"/>
    </source>
</evidence>
<reference evidence="3 4" key="1">
    <citation type="journal article" date="2020" name="ISME J.">
        <title>Uncovering the hidden diversity of litter-decomposition mechanisms in mushroom-forming fungi.</title>
        <authorList>
            <person name="Floudas D."/>
            <person name="Bentzer J."/>
            <person name="Ahren D."/>
            <person name="Johansson T."/>
            <person name="Persson P."/>
            <person name="Tunlid A."/>
        </authorList>
    </citation>
    <scope>NUCLEOTIDE SEQUENCE [LARGE SCALE GENOMIC DNA]</scope>
    <source>
        <strain evidence="3 4">CBS 291.85</strain>
    </source>
</reference>
<dbReference type="Proteomes" id="UP000559256">
    <property type="component" value="Unassembled WGS sequence"/>
</dbReference>